<dbReference type="EMBL" id="BMJH01000001">
    <property type="protein sequence ID" value="GGC64647.1"/>
    <property type="molecule type" value="Genomic_DNA"/>
</dbReference>
<organism evidence="2 3">
    <name type="scientific">Hoyosella rhizosphaerae</name>
    <dbReference type="NCBI Taxonomy" id="1755582"/>
    <lineage>
        <taxon>Bacteria</taxon>
        <taxon>Bacillati</taxon>
        <taxon>Actinomycetota</taxon>
        <taxon>Actinomycetes</taxon>
        <taxon>Mycobacteriales</taxon>
        <taxon>Hoyosellaceae</taxon>
        <taxon>Hoyosella</taxon>
    </lineage>
</organism>
<feature type="region of interest" description="Disordered" evidence="1">
    <location>
        <begin position="50"/>
        <end position="73"/>
    </location>
</feature>
<gene>
    <name evidence="2" type="ORF">GCM10011410_16510</name>
</gene>
<name>A0A916UB71_9ACTN</name>
<dbReference type="AlphaFoldDB" id="A0A916UB71"/>
<keyword evidence="3" id="KW-1185">Reference proteome</keyword>
<protein>
    <submittedName>
        <fullName evidence="2">Uncharacterized protein</fullName>
    </submittedName>
</protein>
<comment type="caution">
    <text evidence="2">The sequence shown here is derived from an EMBL/GenBank/DDBJ whole genome shotgun (WGS) entry which is preliminary data.</text>
</comment>
<evidence type="ECO:0000313" key="3">
    <source>
        <dbReference type="Proteomes" id="UP000641514"/>
    </source>
</evidence>
<dbReference type="Proteomes" id="UP000641514">
    <property type="component" value="Unassembled WGS sequence"/>
</dbReference>
<evidence type="ECO:0000313" key="2">
    <source>
        <dbReference type="EMBL" id="GGC64647.1"/>
    </source>
</evidence>
<reference evidence="2" key="2">
    <citation type="submission" date="2020-09" db="EMBL/GenBank/DDBJ databases">
        <authorList>
            <person name="Sun Q."/>
            <person name="Zhou Y."/>
        </authorList>
    </citation>
    <scope>NUCLEOTIDE SEQUENCE</scope>
    <source>
        <strain evidence="2">CGMCC 1.15478</strain>
    </source>
</reference>
<sequence length="117" mass="11589">MGSEVDPARAWDPPLGALDDPALWPGRLPISDRAASAPIVAIRPTAVDTIGATAPAPDRPTGDTPGAPAVPANAGVDGIDAGVVTPAAVTCGELPLVGDMVVEPPVNVASRADDKVV</sequence>
<evidence type="ECO:0000256" key="1">
    <source>
        <dbReference type="SAM" id="MobiDB-lite"/>
    </source>
</evidence>
<reference evidence="2" key="1">
    <citation type="journal article" date="2014" name="Int. J. Syst. Evol. Microbiol.">
        <title>Complete genome sequence of Corynebacterium casei LMG S-19264T (=DSM 44701T), isolated from a smear-ripened cheese.</title>
        <authorList>
            <consortium name="US DOE Joint Genome Institute (JGI-PGF)"/>
            <person name="Walter F."/>
            <person name="Albersmeier A."/>
            <person name="Kalinowski J."/>
            <person name="Ruckert C."/>
        </authorList>
    </citation>
    <scope>NUCLEOTIDE SEQUENCE</scope>
    <source>
        <strain evidence="2">CGMCC 1.15478</strain>
    </source>
</reference>
<proteinExistence type="predicted"/>
<accession>A0A916UB71</accession>